<dbReference type="PROSITE" id="PS50885">
    <property type="entry name" value="HAMP"/>
    <property type="match status" value="1"/>
</dbReference>
<dbReference type="InterPro" id="IPR005467">
    <property type="entry name" value="His_kinase_dom"/>
</dbReference>
<evidence type="ECO:0000256" key="9">
    <source>
        <dbReference type="ARBA" id="ARBA00022777"/>
    </source>
</evidence>
<name>A0A4R4EDE0_9BACL</name>
<organism evidence="17 18">
    <name type="scientific">Paenibacillus albiflavus</name>
    <dbReference type="NCBI Taxonomy" id="2545760"/>
    <lineage>
        <taxon>Bacteria</taxon>
        <taxon>Bacillati</taxon>
        <taxon>Bacillota</taxon>
        <taxon>Bacilli</taxon>
        <taxon>Bacillales</taxon>
        <taxon>Paenibacillaceae</taxon>
        <taxon>Paenibacillus</taxon>
    </lineage>
</organism>
<evidence type="ECO:0000256" key="4">
    <source>
        <dbReference type="ARBA" id="ARBA00022475"/>
    </source>
</evidence>
<evidence type="ECO:0000256" key="6">
    <source>
        <dbReference type="ARBA" id="ARBA00022679"/>
    </source>
</evidence>
<keyword evidence="8" id="KW-0547">Nucleotide-binding</keyword>
<gene>
    <name evidence="17" type="ORF">E0485_09675</name>
</gene>
<dbReference type="AlphaFoldDB" id="A0A4R4EDE0"/>
<keyword evidence="9 17" id="KW-0418">Kinase</keyword>
<protein>
    <recommendedName>
        <fullName evidence="3">histidine kinase</fullName>
        <ecNumber evidence="3">2.7.13.3</ecNumber>
    </recommendedName>
</protein>
<evidence type="ECO:0000259" key="16">
    <source>
        <dbReference type="PROSITE" id="PS50885"/>
    </source>
</evidence>
<dbReference type="EMBL" id="SKFG01000008">
    <property type="protein sequence ID" value="TCZ77739.1"/>
    <property type="molecule type" value="Genomic_DNA"/>
</dbReference>
<evidence type="ECO:0000256" key="7">
    <source>
        <dbReference type="ARBA" id="ARBA00022692"/>
    </source>
</evidence>
<dbReference type="CDD" id="cd16917">
    <property type="entry name" value="HATPase_UhpB-NarQ-NarX-like"/>
    <property type="match status" value="1"/>
</dbReference>
<dbReference type="PROSITE" id="PS50109">
    <property type="entry name" value="HIS_KIN"/>
    <property type="match status" value="1"/>
</dbReference>
<dbReference type="Pfam" id="PF07730">
    <property type="entry name" value="HisKA_3"/>
    <property type="match status" value="1"/>
</dbReference>
<keyword evidence="12" id="KW-0902">Two-component regulatory system</keyword>
<keyword evidence="11 14" id="KW-1133">Transmembrane helix</keyword>
<reference evidence="17 18" key="1">
    <citation type="submission" date="2019-03" db="EMBL/GenBank/DDBJ databases">
        <authorList>
            <person name="Kim M.K.M."/>
        </authorList>
    </citation>
    <scope>NUCLEOTIDE SEQUENCE [LARGE SCALE GENOMIC DNA]</scope>
    <source>
        <strain evidence="17 18">18JY21-1</strain>
    </source>
</reference>
<dbReference type="Gene3D" id="3.30.565.10">
    <property type="entry name" value="Histidine kinase-like ATPase, C-terminal domain"/>
    <property type="match status" value="1"/>
</dbReference>
<evidence type="ECO:0000313" key="17">
    <source>
        <dbReference type="EMBL" id="TCZ77739.1"/>
    </source>
</evidence>
<keyword evidence="10" id="KW-0067">ATP-binding</keyword>
<keyword evidence="5" id="KW-0597">Phosphoprotein</keyword>
<evidence type="ECO:0000256" key="2">
    <source>
        <dbReference type="ARBA" id="ARBA00004651"/>
    </source>
</evidence>
<dbReference type="Gene3D" id="1.20.5.1930">
    <property type="match status" value="1"/>
</dbReference>
<dbReference type="SMART" id="SM00387">
    <property type="entry name" value="HATPase_c"/>
    <property type="match status" value="1"/>
</dbReference>
<dbReference type="InterPro" id="IPR011712">
    <property type="entry name" value="Sig_transdc_His_kin_sub3_dim/P"/>
</dbReference>
<dbReference type="Proteomes" id="UP000295418">
    <property type="component" value="Unassembled WGS sequence"/>
</dbReference>
<evidence type="ECO:0000256" key="8">
    <source>
        <dbReference type="ARBA" id="ARBA00022741"/>
    </source>
</evidence>
<dbReference type="GO" id="GO:0000155">
    <property type="term" value="F:phosphorelay sensor kinase activity"/>
    <property type="evidence" value="ECO:0007669"/>
    <property type="project" value="InterPro"/>
</dbReference>
<dbReference type="InterPro" id="IPR003594">
    <property type="entry name" value="HATPase_dom"/>
</dbReference>
<evidence type="ECO:0000259" key="15">
    <source>
        <dbReference type="PROSITE" id="PS50109"/>
    </source>
</evidence>
<keyword evidence="4" id="KW-1003">Cell membrane</keyword>
<keyword evidence="6" id="KW-0808">Transferase</keyword>
<dbReference type="GO" id="GO:0005886">
    <property type="term" value="C:plasma membrane"/>
    <property type="evidence" value="ECO:0007669"/>
    <property type="project" value="UniProtKB-SubCell"/>
</dbReference>
<dbReference type="SUPFAM" id="SSF55874">
    <property type="entry name" value="ATPase domain of HSP90 chaperone/DNA topoisomerase II/histidine kinase"/>
    <property type="match status" value="1"/>
</dbReference>
<dbReference type="GO" id="GO:0005524">
    <property type="term" value="F:ATP binding"/>
    <property type="evidence" value="ECO:0007669"/>
    <property type="project" value="UniProtKB-KW"/>
</dbReference>
<evidence type="ECO:0000256" key="10">
    <source>
        <dbReference type="ARBA" id="ARBA00022840"/>
    </source>
</evidence>
<evidence type="ECO:0000313" key="18">
    <source>
        <dbReference type="Proteomes" id="UP000295418"/>
    </source>
</evidence>
<evidence type="ECO:0000256" key="5">
    <source>
        <dbReference type="ARBA" id="ARBA00022553"/>
    </source>
</evidence>
<dbReference type="EC" id="2.7.13.3" evidence="3"/>
<evidence type="ECO:0000256" key="1">
    <source>
        <dbReference type="ARBA" id="ARBA00000085"/>
    </source>
</evidence>
<dbReference type="Pfam" id="PF02518">
    <property type="entry name" value="HATPase_c"/>
    <property type="match status" value="1"/>
</dbReference>
<feature type="domain" description="Histidine kinase" evidence="15">
    <location>
        <begin position="251"/>
        <end position="340"/>
    </location>
</feature>
<evidence type="ECO:0000256" key="13">
    <source>
        <dbReference type="ARBA" id="ARBA00023136"/>
    </source>
</evidence>
<evidence type="ECO:0000256" key="14">
    <source>
        <dbReference type="SAM" id="Phobius"/>
    </source>
</evidence>
<dbReference type="InterPro" id="IPR050482">
    <property type="entry name" value="Sensor_HK_TwoCompSys"/>
</dbReference>
<evidence type="ECO:0000256" key="12">
    <source>
        <dbReference type="ARBA" id="ARBA00023012"/>
    </source>
</evidence>
<evidence type="ECO:0000256" key="11">
    <source>
        <dbReference type="ARBA" id="ARBA00022989"/>
    </source>
</evidence>
<dbReference type="PANTHER" id="PTHR24421:SF37">
    <property type="entry name" value="SENSOR HISTIDINE KINASE NARS"/>
    <property type="match status" value="1"/>
</dbReference>
<dbReference type="GO" id="GO:0046983">
    <property type="term" value="F:protein dimerization activity"/>
    <property type="evidence" value="ECO:0007669"/>
    <property type="project" value="InterPro"/>
</dbReference>
<keyword evidence="7 14" id="KW-0812">Transmembrane</keyword>
<comment type="caution">
    <text evidence="17">The sequence shown here is derived from an EMBL/GenBank/DDBJ whole genome shotgun (WGS) entry which is preliminary data.</text>
</comment>
<keyword evidence="18" id="KW-1185">Reference proteome</keyword>
<dbReference type="OrthoDB" id="9795828at2"/>
<dbReference type="Gene3D" id="6.10.340.10">
    <property type="match status" value="1"/>
</dbReference>
<comment type="catalytic activity">
    <reaction evidence="1">
        <text>ATP + protein L-histidine = ADP + protein N-phospho-L-histidine.</text>
        <dbReference type="EC" id="2.7.13.3"/>
    </reaction>
</comment>
<feature type="transmembrane region" description="Helical" evidence="14">
    <location>
        <begin position="48"/>
        <end position="66"/>
    </location>
</feature>
<feature type="domain" description="HAMP" evidence="16">
    <location>
        <begin position="67"/>
        <end position="119"/>
    </location>
</feature>
<sequence>MFIFRYREWNIKWRVMIYFFLFSVIAALCLLFSVDLFYVNPLTMEEKLVWALVLILVGQVIGYMTAKYIQRGIDALYLAMLEVSKGNFKARVNNESVHSFQYLYDTFNSMTSNLEERITLLQKLGQEKAQIEQEIINTAVVEERKRLARDLHDTVSQELFAIHMAASTLPKMLESNPQAVPALMQQMIKLSHHAQKQMRGLISQLRPIELNNHTLEEALDKWFPEYCRANELTGVLDVQVEGDIPDVIEHQLFLMIQEAMANVVKHASASRIVLTLKELDNQFIMQIEDNGKGFDRSDISSASHGLSTMRERSQQLGGETQITSQLEVGTKVRVTIPKLDQLEAGPERKDNDE</sequence>
<dbReference type="RefSeq" id="WP_132417823.1">
    <property type="nucleotide sequence ID" value="NZ_SKFG01000008.1"/>
</dbReference>
<proteinExistence type="predicted"/>
<dbReference type="PANTHER" id="PTHR24421">
    <property type="entry name" value="NITRATE/NITRITE SENSOR PROTEIN NARX-RELATED"/>
    <property type="match status" value="1"/>
</dbReference>
<accession>A0A4R4EDE0</accession>
<keyword evidence="13 14" id="KW-0472">Membrane</keyword>
<dbReference type="InterPro" id="IPR036890">
    <property type="entry name" value="HATPase_C_sf"/>
</dbReference>
<evidence type="ECO:0000256" key="3">
    <source>
        <dbReference type="ARBA" id="ARBA00012438"/>
    </source>
</evidence>
<feature type="transmembrane region" description="Helical" evidence="14">
    <location>
        <begin position="15"/>
        <end position="36"/>
    </location>
</feature>
<dbReference type="InterPro" id="IPR003660">
    <property type="entry name" value="HAMP_dom"/>
</dbReference>
<comment type="subcellular location">
    <subcellularLocation>
        <location evidence="2">Cell membrane</location>
        <topology evidence="2">Multi-pass membrane protein</topology>
    </subcellularLocation>
</comment>